<keyword evidence="3" id="KW-1185">Reference proteome</keyword>
<sequence length="1123" mass="127919">MTMSISKHFFNTKPSVGQRFIFMLRKGTDFSEESGKKSWGKESDNESSSKFIPRFNSSFVEFVQPCFCFSNSEEFMNVFMRIGFGSTIKLVSFDKGQVVTFNSKHVCSFRNIKKVTEVVDVKNWRVDNSWVLWWIVSLIVWNSPVSSSKYPIQSTFRFRKNIDFAELIWEDFSYQIDNKQLKKGRRKIMPYPRFTKIIINHFLSVHKFVPKGLPLGLHTIKDDGVLSEMKFVRIGEDNQEYGKAILDTLLTDAIKQSEAYKAFIGYSTALVPPKKTRGKGSKGKQQEVTTKKKTVITIDDNIIIEDPDVAFELGKSISKTDAKIADETRRVHETHARIITKKAASEEEFDPEPANRPTERRRPSGITFRDTLNVPKKKSGDRSQKLKGIKVKIEEEQLAVDTMQAIKAIKQTLKSQPHAGGSSEGTGITPGVPDELTVIFTSLSEGTGTVPGVLGEAKGTSEAKADSAIDWEKGARDQDDDDDDDKSIDIEKTDDEKETDDEFVSNDEYVHDDMDKEMKDAEVAKTGKDEKTEEVKDDQAKVDSAQDNQATIFASTTQKSSGMSVSSGFGNQFLNLSSDNFLASIVKESADTEINSLLDIQIQQEVPQTQSPSLLNVPVSVIPEQLILSTAPPPPPSVTNLTLVALDEYDQQCTFLTMDDKRRRTKEFESSTSKDTSKGNSPPKTLKSDKSGHAKESVVKPTKEVNLDAAIENVVNSDDQQQDDSEPQTDSAPKHDWFKQPLQPPTPDPEWNMCQVVDDQPEQPWFNNMLYAAKEPLIFDELMATPIDFSNFAKNRLKLDKITKVDLVGRENLEGNRCPFDLSKTLPLKGHPCHLTVAAEYFFNNDLEYLKSTDSERKYTTSITKMKATRYELVGIEDMIPKKWSTTKVGYDKDVAFGIKHWGPKHKLFYKSQINRFSKHDVFSHMKILSMKSVTANKLHSYGYLNEIMVRITNRQLYKFKEGDFVNLHLNDIEDILLLVVQHKLFHLDGEVIKNLNITKPQKDFPGISTKELYTPSFEPPGVVYEDLSHRKRLMRADELYKFSDGTLKKVHDTLHHRLLNFRFGYNKDMLRREWSAMDKKRAGIMVDLIDKQMLERRILKNLEMFVGARELKMDYKLMQRTV</sequence>
<feature type="region of interest" description="Disordered" evidence="1">
    <location>
        <begin position="657"/>
        <end position="749"/>
    </location>
</feature>
<organism evidence="2 3">
    <name type="scientific">Tanacetum coccineum</name>
    <dbReference type="NCBI Taxonomy" id="301880"/>
    <lineage>
        <taxon>Eukaryota</taxon>
        <taxon>Viridiplantae</taxon>
        <taxon>Streptophyta</taxon>
        <taxon>Embryophyta</taxon>
        <taxon>Tracheophyta</taxon>
        <taxon>Spermatophyta</taxon>
        <taxon>Magnoliopsida</taxon>
        <taxon>eudicotyledons</taxon>
        <taxon>Gunneridae</taxon>
        <taxon>Pentapetalae</taxon>
        <taxon>asterids</taxon>
        <taxon>campanulids</taxon>
        <taxon>Asterales</taxon>
        <taxon>Asteraceae</taxon>
        <taxon>Asteroideae</taxon>
        <taxon>Anthemideae</taxon>
        <taxon>Anthemidinae</taxon>
        <taxon>Tanacetum</taxon>
    </lineage>
</organism>
<evidence type="ECO:0000256" key="1">
    <source>
        <dbReference type="SAM" id="MobiDB-lite"/>
    </source>
</evidence>
<feature type="region of interest" description="Disordered" evidence="1">
    <location>
        <begin position="337"/>
        <end position="385"/>
    </location>
</feature>
<feature type="compositionally biased region" description="Basic and acidic residues" evidence="1">
    <location>
        <begin position="658"/>
        <end position="669"/>
    </location>
</feature>
<dbReference type="Proteomes" id="UP001151760">
    <property type="component" value="Unassembled WGS sequence"/>
</dbReference>
<proteinExistence type="predicted"/>
<feature type="compositionally biased region" description="Basic and acidic residues" evidence="1">
    <location>
        <begin position="686"/>
        <end position="706"/>
    </location>
</feature>
<evidence type="ECO:0000313" key="3">
    <source>
        <dbReference type="Proteomes" id="UP001151760"/>
    </source>
</evidence>
<feature type="compositionally biased region" description="Polar residues" evidence="1">
    <location>
        <begin position="670"/>
        <end position="683"/>
    </location>
</feature>
<accession>A0ABQ5FXZ3</accession>
<feature type="region of interest" description="Disordered" evidence="1">
    <location>
        <begin position="413"/>
        <end position="433"/>
    </location>
</feature>
<dbReference type="EMBL" id="BQNB010017873">
    <property type="protein sequence ID" value="GJT68155.1"/>
    <property type="molecule type" value="Genomic_DNA"/>
</dbReference>
<evidence type="ECO:0000313" key="2">
    <source>
        <dbReference type="EMBL" id="GJT68155.1"/>
    </source>
</evidence>
<protein>
    <submittedName>
        <fullName evidence="2">Uncharacterized protein</fullName>
    </submittedName>
</protein>
<gene>
    <name evidence="2" type="ORF">Tco_1019635</name>
</gene>
<feature type="region of interest" description="Disordered" evidence="1">
    <location>
        <begin position="445"/>
        <end position="516"/>
    </location>
</feature>
<reference evidence="2" key="2">
    <citation type="submission" date="2022-01" db="EMBL/GenBank/DDBJ databases">
        <authorList>
            <person name="Yamashiro T."/>
            <person name="Shiraishi A."/>
            <person name="Satake H."/>
            <person name="Nakayama K."/>
        </authorList>
    </citation>
    <scope>NUCLEOTIDE SEQUENCE</scope>
</reference>
<comment type="caution">
    <text evidence="2">The sequence shown here is derived from an EMBL/GenBank/DDBJ whole genome shotgun (WGS) entry which is preliminary data.</text>
</comment>
<reference evidence="2" key="1">
    <citation type="journal article" date="2022" name="Int. J. Mol. Sci.">
        <title>Draft Genome of Tanacetum Coccineum: Genomic Comparison of Closely Related Tanacetum-Family Plants.</title>
        <authorList>
            <person name="Yamashiro T."/>
            <person name="Shiraishi A."/>
            <person name="Nakayama K."/>
            <person name="Satake H."/>
        </authorList>
    </citation>
    <scope>NUCLEOTIDE SEQUENCE</scope>
</reference>
<feature type="compositionally biased region" description="Acidic residues" evidence="1">
    <location>
        <begin position="496"/>
        <end position="505"/>
    </location>
</feature>
<name>A0ABQ5FXZ3_9ASTR</name>
<feature type="compositionally biased region" description="Basic and acidic residues" evidence="1">
    <location>
        <begin position="459"/>
        <end position="477"/>
    </location>
</feature>